<feature type="transmembrane region" description="Helical" evidence="5">
    <location>
        <begin position="123"/>
        <end position="141"/>
    </location>
</feature>
<dbReference type="EMBL" id="FOMG01000028">
    <property type="protein sequence ID" value="SFD26226.1"/>
    <property type="molecule type" value="Genomic_DNA"/>
</dbReference>
<feature type="transmembrane region" description="Helical" evidence="5">
    <location>
        <begin position="211"/>
        <end position="231"/>
    </location>
</feature>
<feature type="transmembrane region" description="Helical" evidence="5">
    <location>
        <begin position="59"/>
        <end position="77"/>
    </location>
</feature>
<dbReference type="AlphaFoldDB" id="A0A1I1QVV0"/>
<feature type="transmembrane region" description="Helical" evidence="5">
    <location>
        <begin position="518"/>
        <end position="543"/>
    </location>
</feature>
<dbReference type="STRING" id="119641.SAMN05421842_1283"/>
<sequence length="608" mass="68130">MENNKNISKDKSISFFFPIAFILGIIPLIVRMVVVKVDSNAVDILGEAVKTDLFSQKKAFYLIIFSIILIGISAIFFKKIFRKKDKIVNSILILSGIFLLLTLLSAIFSKYNQASFFGVFDRAEGFITIACYIIIFIYSIYTFKTTNDYKYVVIPIIILVVINSFLGVFQYIGQDLLKSKLGSSIAIPSKYNVDANGLDLLFEKGKLYGTLFHYNYVGSFVAIVLPILFGLTIFEKKIVNKIILGIASLLSVWLLFGSTSRAGIIGISIATIFGIIIFGKIIFKKWKPLLIGFVSIMILAIGVNFATKGIIFERIPSLVIDSFSIFKDTSDFDYKEHVPVKDIKHIDKGVEVVLPNETLKISYENGNFIFKNSNDEIIQYVKDKITYTTNTEPFKNISFNFGKLNNKSITSDGLMLNINGQPTFVFNLKPNKSLHLVNPSSYINTEVAFPESAGFKGKEKLGSARGYIWSRSIPMIKNNLILGTGPDTFIYQFPQNDLIGKYYAYNTPNMLVDKPHNLYLQIALNDGLIALLAFISIMLIYIIDSMKLYALKKEYSKSQILGGITSLGVIGYLFAGIFNDSVISVAPIFWIVLGVGVTLNFMNRKVIK</sequence>
<dbReference type="InterPro" id="IPR051533">
    <property type="entry name" value="WaaL-like"/>
</dbReference>
<reference evidence="7 8" key="1">
    <citation type="submission" date="2016-10" db="EMBL/GenBank/DDBJ databases">
        <authorList>
            <person name="de Groot N.N."/>
        </authorList>
    </citation>
    <scope>NUCLEOTIDE SEQUENCE [LARGE SCALE GENOMIC DNA]</scope>
    <source>
        <strain evidence="7 8">DSM 12992</strain>
    </source>
</reference>
<dbReference type="Pfam" id="PF04932">
    <property type="entry name" value="Wzy_C"/>
    <property type="match status" value="1"/>
</dbReference>
<feature type="domain" description="O-antigen ligase-related" evidence="6">
    <location>
        <begin position="450"/>
        <end position="535"/>
    </location>
</feature>
<feature type="transmembrane region" description="Helical" evidence="5">
    <location>
        <begin position="12"/>
        <end position="30"/>
    </location>
</feature>
<dbReference type="GO" id="GO:0016020">
    <property type="term" value="C:membrane"/>
    <property type="evidence" value="ECO:0007669"/>
    <property type="project" value="UniProtKB-SubCell"/>
</dbReference>
<dbReference type="PANTHER" id="PTHR37422:SF13">
    <property type="entry name" value="LIPOPOLYSACCHARIDE BIOSYNTHESIS PROTEIN PA4999-RELATED"/>
    <property type="match status" value="1"/>
</dbReference>
<evidence type="ECO:0000256" key="3">
    <source>
        <dbReference type="ARBA" id="ARBA00022989"/>
    </source>
</evidence>
<evidence type="ECO:0000313" key="8">
    <source>
        <dbReference type="Proteomes" id="UP000199263"/>
    </source>
</evidence>
<feature type="transmembrane region" description="Helical" evidence="5">
    <location>
        <begin position="238"/>
        <end position="256"/>
    </location>
</feature>
<feature type="transmembrane region" description="Helical" evidence="5">
    <location>
        <begin position="581"/>
        <end position="602"/>
    </location>
</feature>
<proteinExistence type="predicted"/>
<dbReference type="Proteomes" id="UP000199263">
    <property type="component" value="Unassembled WGS sequence"/>
</dbReference>
<dbReference type="GO" id="GO:0016874">
    <property type="term" value="F:ligase activity"/>
    <property type="evidence" value="ECO:0007669"/>
    <property type="project" value="UniProtKB-KW"/>
</dbReference>
<dbReference type="InterPro" id="IPR007016">
    <property type="entry name" value="O-antigen_ligase-rel_domated"/>
</dbReference>
<keyword evidence="3 5" id="KW-1133">Transmembrane helix</keyword>
<evidence type="ECO:0000256" key="2">
    <source>
        <dbReference type="ARBA" id="ARBA00022692"/>
    </source>
</evidence>
<dbReference type="RefSeq" id="WP_090093494.1">
    <property type="nucleotide sequence ID" value="NZ_FOMG01000028.1"/>
</dbReference>
<keyword evidence="7" id="KW-0436">Ligase</keyword>
<feature type="transmembrane region" description="Helical" evidence="5">
    <location>
        <begin position="289"/>
        <end position="307"/>
    </location>
</feature>
<gene>
    <name evidence="7" type="ORF">SAMN05421842_1283</name>
</gene>
<keyword evidence="4 5" id="KW-0472">Membrane</keyword>
<feature type="transmembrane region" description="Helical" evidence="5">
    <location>
        <begin position="89"/>
        <end position="111"/>
    </location>
</feature>
<accession>A0A1I1QVV0</accession>
<evidence type="ECO:0000256" key="1">
    <source>
        <dbReference type="ARBA" id="ARBA00004141"/>
    </source>
</evidence>
<evidence type="ECO:0000256" key="5">
    <source>
        <dbReference type="SAM" id="Phobius"/>
    </source>
</evidence>
<feature type="transmembrane region" description="Helical" evidence="5">
    <location>
        <begin position="153"/>
        <end position="172"/>
    </location>
</feature>
<evidence type="ECO:0000256" key="4">
    <source>
        <dbReference type="ARBA" id="ARBA00023136"/>
    </source>
</evidence>
<organism evidence="7 8">
    <name type="scientific">Clostridium uliginosum</name>
    <dbReference type="NCBI Taxonomy" id="119641"/>
    <lineage>
        <taxon>Bacteria</taxon>
        <taxon>Bacillati</taxon>
        <taxon>Bacillota</taxon>
        <taxon>Clostridia</taxon>
        <taxon>Eubacteriales</taxon>
        <taxon>Clostridiaceae</taxon>
        <taxon>Clostridium</taxon>
    </lineage>
</organism>
<evidence type="ECO:0000259" key="6">
    <source>
        <dbReference type="Pfam" id="PF04932"/>
    </source>
</evidence>
<evidence type="ECO:0000313" key="7">
    <source>
        <dbReference type="EMBL" id="SFD26226.1"/>
    </source>
</evidence>
<keyword evidence="2 5" id="KW-0812">Transmembrane</keyword>
<comment type="subcellular location">
    <subcellularLocation>
        <location evidence="1">Membrane</location>
        <topology evidence="1">Multi-pass membrane protein</topology>
    </subcellularLocation>
</comment>
<keyword evidence="8" id="KW-1185">Reference proteome</keyword>
<dbReference type="OrthoDB" id="1762823at2"/>
<protein>
    <submittedName>
        <fullName evidence="7">O-Antigen ligase</fullName>
    </submittedName>
</protein>
<feature type="transmembrane region" description="Helical" evidence="5">
    <location>
        <begin position="555"/>
        <end position="575"/>
    </location>
</feature>
<name>A0A1I1QVV0_9CLOT</name>
<feature type="transmembrane region" description="Helical" evidence="5">
    <location>
        <begin position="262"/>
        <end position="282"/>
    </location>
</feature>
<dbReference type="PANTHER" id="PTHR37422">
    <property type="entry name" value="TEICHURONIC ACID BIOSYNTHESIS PROTEIN TUAE"/>
    <property type="match status" value="1"/>
</dbReference>